<protein>
    <submittedName>
        <fullName evidence="2">Dolichol-phosphate mannosyltransferase, fused to membrane-bound GtrA-like domain</fullName>
    </submittedName>
</protein>
<evidence type="ECO:0000259" key="1">
    <source>
        <dbReference type="Pfam" id="PF00535"/>
    </source>
</evidence>
<feature type="domain" description="Glycosyltransferase 2-like" evidence="1">
    <location>
        <begin position="2"/>
        <end position="110"/>
    </location>
</feature>
<dbReference type="InterPro" id="IPR050256">
    <property type="entry name" value="Glycosyltransferase_2"/>
</dbReference>
<dbReference type="STRING" id="666510.ASAC_0774"/>
<dbReference type="Pfam" id="PF00535">
    <property type="entry name" value="Glycos_transf_2"/>
    <property type="match status" value="1"/>
</dbReference>
<dbReference type="Proteomes" id="UP000000346">
    <property type="component" value="Chromosome"/>
</dbReference>
<sequence length="222" mass="24059">MVTAAYNEAENVPKLAERLRAALKGYDHEIILVDDSSPDGTAAVAAKYFDRVIVMNNVGQTASLLEGIKEASGDLVVTIDADLENPPELVPGIIKAARDMGCDVVVASRTWLPRPAEVIASATLGRLLGVRDLFSNFRVFRRSLLADYNLKLGETFGCELLAASRLRGAKVCEVLYRPPPRRRSPRIGGTLKANIRATLAWLKCAYFYVGLSTAKALGLNAV</sequence>
<dbReference type="InterPro" id="IPR029044">
    <property type="entry name" value="Nucleotide-diphossugar_trans"/>
</dbReference>
<dbReference type="AlphaFoldDB" id="D9Q1J2"/>
<keyword evidence="3" id="KW-1185">Reference proteome</keyword>
<reference evidence="2 3" key="1">
    <citation type="journal article" date="2010" name="Appl. Environ. Microbiol.">
        <title>The genome sequence of the crenarchaeon Acidilobus saccharovorans supports a new order, Acidilobales, and suggests an important ecological role in terrestrial acidic hot springs.</title>
        <authorList>
            <person name="Mardanov A.V."/>
            <person name="Svetlitchnyi V.A."/>
            <person name="Beletsky A.V."/>
            <person name="Prokofeva M.I."/>
            <person name="Bonch-Osmolovskaya E.A."/>
            <person name="Ravin N.V."/>
            <person name="Skryabin K.G."/>
        </authorList>
    </citation>
    <scope>NUCLEOTIDE SEQUENCE [LARGE SCALE GENOMIC DNA]</scope>
    <source>
        <strain evidence="3">DSM 16705 / JCM 18335 / VKM B-2471 / 345-15</strain>
    </source>
</reference>
<dbReference type="PANTHER" id="PTHR48090">
    <property type="entry name" value="UNDECAPRENYL-PHOSPHATE 4-DEOXY-4-FORMAMIDO-L-ARABINOSE TRANSFERASE-RELATED"/>
    <property type="match status" value="1"/>
</dbReference>
<dbReference type="GeneID" id="9499009"/>
<organism evidence="2 3">
    <name type="scientific">Acidilobus saccharovorans (strain DSM 16705 / JCM 18335 / VKM B-2471 / 345-15)</name>
    <dbReference type="NCBI Taxonomy" id="666510"/>
    <lineage>
        <taxon>Archaea</taxon>
        <taxon>Thermoproteota</taxon>
        <taxon>Thermoprotei</taxon>
        <taxon>Acidilobales</taxon>
        <taxon>Acidilobaceae</taxon>
        <taxon>Acidilobus</taxon>
    </lineage>
</organism>
<dbReference type="Gene3D" id="3.90.550.10">
    <property type="entry name" value="Spore Coat Polysaccharide Biosynthesis Protein SpsA, Chain A"/>
    <property type="match status" value="1"/>
</dbReference>
<dbReference type="eggNOG" id="arCOG00895">
    <property type="taxonomic scope" value="Archaea"/>
</dbReference>
<dbReference type="GO" id="GO:0016757">
    <property type="term" value="F:glycosyltransferase activity"/>
    <property type="evidence" value="ECO:0007669"/>
    <property type="project" value="UniProtKB-KW"/>
</dbReference>
<dbReference type="EMBL" id="CP001742">
    <property type="protein sequence ID" value="ADL19180.1"/>
    <property type="molecule type" value="Genomic_DNA"/>
</dbReference>
<dbReference type="InParanoid" id="D9Q1J2"/>
<dbReference type="HOGENOM" id="CLU_1259044_0_0_2"/>
<keyword evidence="2" id="KW-0328">Glycosyltransferase</keyword>
<dbReference type="RefSeq" id="WP_013266692.1">
    <property type="nucleotide sequence ID" value="NC_014374.1"/>
</dbReference>
<dbReference type="CAZy" id="GT2">
    <property type="family name" value="Glycosyltransferase Family 2"/>
</dbReference>
<dbReference type="InterPro" id="IPR001173">
    <property type="entry name" value="Glyco_trans_2-like"/>
</dbReference>
<accession>D9Q1J2</accession>
<name>D9Q1J2_ACIS3</name>
<evidence type="ECO:0000313" key="3">
    <source>
        <dbReference type="Proteomes" id="UP000000346"/>
    </source>
</evidence>
<keyword evidence="2" id="KW-0808">Transferase</keyword>
<dbReference type="SUPFAM" id="SSF53448">
    <property type="entry name" value="Nucleotide-diphospho-sugar transferases"/>
    <property type="match status" value="1"/>
</dbReference>
<evidence type="ECO:0000313" key="2">
    <source>
        <dbReference type="EMBL" id="ADL19180.1"/>
    </source>
</evidence>
<proteinExistence type="predicted"/>
<gene>
    <name evidence="2" type="ordered locus">ASAC_0774</name>
</gene>
<dbReference type="KEGG" id="asc:ASAC_0774"/>